<evidence type="ECO:0000313" key="2">
    <source>
        <dbReference type="EMBL" id="MPM61387.1"/>
    </source>
</evidence>
<feature type="region of interest" description="Disordered" evidence="1">
    <location>
        <begin position="209"/>
        <end position="229"/>
    </location>
</feature>
<dbReference type="EMBL" id="VSSQ01018312">
    <property type="protein sequence ID" value="MPM61387.1"/>
    <property type="molecule type" value="Genomic_DNA"/>
</dbReference>
<feature type="region of interest" description="Disordered" evidence="1">
    <location>
        <begin position="106"/>
        <end position="128"/>
    </location>
</feature>
<evidence type="ECO:0000256" key="1">
    <source>
        <dbReference type="SAM" id="MobiDB-lite"/>
    </source>
</evidence>
<proteinExistence type="predicted"/>
<dbReference type="AlphaFoldDB" id="A0A645B7L1"/>
<protein>
    <submittedName>
        <fullName evidence="2">Uncharacterized protein</fullName>
    </submittedName>
</protein>
<accession>A0A645B7L1</accession>
<gene>
    <name evidence="2" type="ORF">SDC9_108245</name>
</gene>
<name>A0A645B7L1_9ZZZZ</name>
<sequence length="517" mass="55989">MRPGPGSDRFDGGRQFDIGAVHRNADAARLADFSAVAIFTRQNIQLDRGRRIEPQMQFDLTVAQNGLVFFQFYRHIGMEHEEKFVIVHLSGSHPVLKRNALCRGPERTLPLDPMPSRDGTSERPGQNAVLPVGKPGFGIREPFIGAAQRAVGLAVDQQRRVGEAVLEPSGEVGQIVIAAAGVDQKRQPAIPECRCIFAGVVMAELSGKGRGVEQQKPRRMAPGGDPVDRQQHVLRHGFRCPGKRPEKGRQRQVAAVIEDYRAAVGAADHRGGRGGLGQHGERGHLERKIVQSGQIAAVAGDPGFETVIGRTCFMEEAVGTEIILDVIVGEPDAGLQILPVVEESARVKQRQSAQRLMIARLGGQYRLLPVDDPGVAVNHCGQLFGFGFGDAVELAQEPESVEHVYDPARGLEVIPLIGDGPRTVADALIVFDIAPPGDFFFQLLVQALFAREQPAAAGTSAVLVDGGLCGLHDFLAARHAHVVVGAEVEHFFARHDGGVLERRVMAHEIRVVRATRH</sequence>
<organism evidence="2">
    <name type="scientific">bioreactor metagenome</name>
    <dbReference type="NCBI Taxonomy" id="1076179"/>
    <lineage>
        <taxon>unclassified sequences</taxon>
        <taxon>metagenomes</taxon>
        <taxon>ecological metagenomes</taxon>
    </lineage>
</organism>
<comment type="caution">
    <text evidence="2">The sequence shown here is derived from an EMBL/GenBank/DDBJ whole genome shotgun (WGS) entry which is preliminary data.</text>
</comment>
<reference evidence="2" key="1">
    <citation type="submission" date="2019-08" db="EMBL/GenBank/DDBJ databases">
        <authorList>
            <person name="Kucharzyk K."/>
            <person name="Murdoch R.W."/>
            <person name="Higgins S."/>
            <person name="Loffler F."/>
        </authorList>
    </citation>
    <scope>NUCLEOTIDE SEQUENCE</scope>
</reference>